<keyword evidence="2" id="KW-0418">Kinase</keyword>
<sequence length="301" mass="32575">MNVLGMDIGGTAIKGAVITETMDKLDQLEIKVKSSDGREQILSSLCLMINKLTEKHAADAIGIGTAGRVNPETGEVLYATDNLKGWQGINLKREIGTRYHVPVFVENDANAALMGELWKRANYVENTVVMLTLGTGVGGANCINGMLVHGHHFHSGEWGHTILVPGGIKCNCGLNGCVEQYLSGNALIRMARQNGLTAVSHGKQVFELYSEGVREAEQTVEEYLENLSVFLVTISNGLDPDLVIIGGGVAESSKMFWGLLEEKLKRYKIPLRIKPAELGNEAGIYGAARLALDSVRKEGVR</sequence>
<dbReference type="Pfam" id="PF00480">
    <property type="entry name" value="ROK"/>
    <property type="match status" value="1"/>
</dbReference>
<name>A0A4R3N3U7_9BACI</name>
<keyword evidence="2" id="KW-0808">Transferase</keyword>
<dbReference type="GO" id="GO:0016301">
    <property type="term" value="F:kinase activity"/>
    <property type="evidence" value="ECO:0007669"/>
    <property type="project" value="UniProtKB-KW"/>
</dbReference>
<dbReference type="PANTHER" id="PTHR18964:SF149">
    <property type="entry name" value="BIFUNCTIONAL UDP-N-ACETYLGLUCOSAMINE 2-EPIMERASE_N-ACETYLMANNOSAMINE KINASE"/>
    <property type="match status" value="1"/>
</dbReference>
<evidence type="ECO:0000313" key="3">
    <source>
        <dbReference type="Proteomes" id="UP000294650"/>
    </source>
</evidence>
<dbReference type="EMBL" id="SMAN01000010">
    <property type="protein sequence ID" value="TCT21753.1"/>
    <property type="molecule type" value="Genomic_DNA"/>
</dbReference>
<comment type="caution">
    <text evidence="2">The sequence shown here is derived from an EMBL/GenBank/DDBJ whole genome shotgun (WGS) entry which is preliminary data.</text>
</comment>
<dbReference type="OrthoDB" id="9795247at2"/>
<dbReference type="Proteomes" id="UP000294650">
    <property type="component" value="Unassembled WGS sequence"/>
</dbReference>
<dbReference type="PANTHER" id="PTHR18964">
    <property type="entry name" value="ROK (REPRESSOR, ORF, KINASE) FAMILY"/>
    <property type="match status" value="1"/>
</dbReference>
<dbReference type="SUPFAM" id="SSF53067">
    <property type="entry name" value="Actin-like ATPase domain"/>
    <property type="match status" value="1"/>
</dbReference>
<gene>
    <name evidence="2" type="ORF">EDD68_11057</name>
</gene>
<dbReference type="Gene3D" id="3.30.420.40">
    <property type="match status" value="2"/>
</dbReference>
<dbReference type="InterPro" id="IPR000600">
    <property type="entry name" value="ROK"/>
</dbReference>
<dbReference type="CDD" id="cd24068">
    <property type="entry name" value="ASKHA_NBD_ROK_FnNanK-like"/>
    <property type="match status" value="1"/>
</dbReference>
<proteinExistence type="inferred from homology"/>
<dbReference type="RefSeq" id="WP_132371821.1">
    <property type="nucleotide sequence ID" value="NZ_SMAN01000010.1"/>
</dbReference>
<protein>
    <submittedName>
        <fullName evidence="2">Glucokinase</fullName>
    </submittedName>
</protein>
<evidence type="ECO:0000256" key="1">
    <source>
        <dbReference type="ARBA" id="ARBA00006479"/>
    </source>
</evidence>
<dbReference type="AlphaFoldDB" id="A0A4R3N3U7"/>
<organism evidence="2 3">
    <name type="scientific">Melghiribacillus thermohalophilus</name>
    <dbReference type="NCBI Taxonomy" id="1324956"/>
    <lineage>
        <taxon>Bacteria</taxon>
        <taxon>Bacillati</taxon>
        <taxon>Bacillota</taxon>
        <taxon>Bacilli</taxon>
        <taxon>Bacillales</taxon>
        <taxon>Bacillaceae</taxon>
        <taxon>Melghiribacillus</taxon>
    </lineage>
</organism>
<comment type="similarity">
    <text evidence="1">Belongs to the ROK (NagC/XylR) family.</text>
</comment>
<keyword evidence="3" id="KW-1185">Reference proteome</keyword>
<dbReference type="InterPro" id="IPR043129">
    <property type="entry name" value="ATPase_NBD"/>
</dbReference>
<reference evidence="2 3" key="1">
    <citation type="submission" date="2019-03" db="EMBL/GenBank/DDBJ databases">
        <title>Genomic Encyclopedia of Type Strains, Phase IV (KMG-IV): sequencing the most valuable type-strain genomes for metagenomic binning, comparative biology and taxonomic classification.</title>
        <authorList>
            <person name="Goeker M."/>
        </authorList>
    </citation>
    <scope>NUCLEOTIDE SEQUENCE [LARGE SCALE GENOMIC DNA]</scope>
    <source>
        <strain evidence="2 3">DSM 25894</strain>
    </source>
</reference>
<accession>A0A4R3N3U7</accession>
<evidence type="ECO:0000313" key="2">
    <source>
        <dbReference type="EMBL" id="TCT21753.1"/>
    </source>
</evidence>